<sequence>MVFGLELQFLAAQLLLELIVGSGLVEGQEDLSTLVVSVAKAAVGVGVVVVVAVVFAVVVEVVLVAEFLCCY</sequence>
<keyword evidence="2" id="KW-0732">Signal</keyword>
<organism evidence="3">
    <name type="scientific">Panstrongylus lignarius</name>
    <dbReference type="NCBI Taxonomy" id="156445"/>
    <lineage>
        <taxon>Eukaryota</taxon>
        <taxon>Metazoa</taxon>
        <taxon>Ecdysozoa</taxon>
        <taxon>Arthropoda</taxon>
        <taxon>Hexapoda</taxon>
        <taxon>Insecta</taxon>
        <taxon>Pterygota</taxon>
        <taxon>Neoptera</taxon>
        <taxon>Paraneoptera</taxon>
        <taxon>Hemiptera</taxon>
        <taxon>Heteroptera</taxon>
        <taxon>Panheteroptera</taxon>
        <taxon>Cimicomorpha</taxon>
        <taxon>Reduviidae</taxon>
        <taxon>Triatominae</taxon>
        <taxon>Panstrongylus</taxon>
    </lineage>
</organism>
<evidence type="ECO:0000313" key="3">
    <source>
        <dbReference type="EMBL" id="JAW16078.1"/>
    </source>
</evidence>
<accession>A0A224Y0S8</accession>
<evidence type="ECO:0008006" key="4">
    <source>
        <dbReference type="Google" id="ProtNLM"/>
    </source>
</evidence>
<keyword evidence="1" id="KW-0812">Transmembrane</keyword>
<dbReference type="EMBL" id="GFTR01000348">
    <property type="protein sequence ID" value="JAW16078.1"/>
    <property type="molecule type" value="Transcribed_RNA"/>
</dbReference>
<keyword evidence="1" id="KW-1133">Transmembrane helix</keyword>
<evidence type="ECO:0000256" key="2">
    <source>
        <dbReference type="SAM" id="SignalP"/>
    </source>
</evidence>
<reference evidence="3" key="1">
    <citation type="journal article" date="2018" name="PLoS Negl. Trop. Dis.">
        <title>An insight into the salivary gland and fat body transcriptome of Panstrongylus lignarius (Hemiptera: Heteroptera), the main vector of Chagas disease in Peru.</title>
        <authorList>
            <person name="Nevoa J.C."/>
            <person name="Mendes M.T."/>
            <person name="da Silva M.V."/>
            <person name="Soares S.C."/>
            <person name="Oliveira C.J.F."/>
            <person name="Ribeiro J.M.C."/>
        </authorList>
    </citation>
    <scope>NUCLEOTIDE SEQUENCE</scope>
</reference>
<name>A0A224Y0S8_9HEMI</name>
<feature type="chain" id="PRO_5012194902" description="Secreted protein" evidence="2">
    <location>
        <begin position="28"/>
        <end position="71"/>
    </location>
</feature>
<feature type="transmembrane region" description="Helical" evidence="1">
    <location>
        <begin position="43"/>
        <end position="69"/>
    </location>
</feature>
<dbReference type="AlphaFoldDB" id="A0A224Y0S8"/>
<evidence type="ECO:0000256" key="1">
    <source>
        <dbReference type="SAM" id="Phobius"/>
    </source>
</evidence>
<proteinExistence type="predicted"/>
<protein>
    <recommendedName>
        <fullName evidence="4">Secreted protein</fullName>
    </recommendedName>
</protein>
<feature type="signal peptide" evidence="2">
    <location>
        <begin position="1"/>
        <end position="27"/>
    </location>
</feature>
<keyword evidence="1" id="KW-0472">Membrane</keyword>